<dbReference type="Pfam" id="PF00258">
    <property type="entry name" value="Flavodoxin_1"/>
    <property type="match status" value="1"/>
</dbReference>
<dbReference type="GO" id="GO:0006527">
    <property type="term" value="P:L-arginine catabolic process"/>
    <property type="evidence" value="ECO:0007669"/>
    <property type="project" value="TreeGrafter"/>
</dbReference>
<dbReference type="Gene3D" id="2.40.30.10">
    <property type="entry name" value="Translation factors"/>
    <property type="match status" value="1"/>
</dbReference>
<dbReference type="PROSITE" id="PS51384">
    <property type="entry name" value="FAD_FR"/>
    <property type="match status" value="1"/>
</dbReference>
<dbReference type="PRINTS" id="PR00371">
    <property type="entry name" value="FPNCR"/>
</dbReference>
<dbReference type="InterPro" id="IPR029039">
    <property type="entry name" value="Flavoprotein-like_sf"/>
</dbReference>
<comment type="caution">
    <text evidence="5">The sequence shown here is derived from an EMBL/GenBank/DDBJ whole genome shotgun (WGS) entry which is preliminary data.</text>
</comment>
<dbReference type="SUPFAM" id="SSF63380">
    <property type="entry name" value="Riboflavin synthase domain-like"/>
    <property type="match status" value="1"/>
</dbReference>
<dbReference type="Gene3D" id="3.40.50.360">
    <property type="match status" value="1"/>
</dbReference>
<dbReference type="InterPro" id="IPR017938">
    <property type="entry name" value="Riboflavin_synthase-like_b-brl"/>
</dbReference>
<dbReference type="InterPro" id="IPR001094">
    <property type="entry name" value="Flavdoxin-like"/>
</dbReference>
<protein>
    <submittedName>
        <fullName evidence="5">Sulfite reductase (NADPH) flavoprotein alpha-component</fullName>
    </submittedName>
</protein>
<dbReference type="GO" id="GO:0005829">
    <property type="term" value="C:cytosol"/>
    <property type="evidence" value="ECO:0007669"/>
    <property type="project" value="TreeGrafter"/>
</dbReference>
<feature type="transmembrane region" description="Helical" evidence="2">
    <location>
        <begin position="327"/>
        <end position="350"/>
    </location>
</feature>
<dbReference type="InterPro" id="IPR001433">
    <property type="entry name" value="OxRdtase_FAD/NAD-bd"/>
</dbReference>
<dbReference type="InterPro" id="IPR005625">
    <property type="entry name" value="PepSY-ass_TM"/>
</dbReference>
<dbReference type="GO" id="GO:0007263">
    <property type="term" value="P:nitric oxide mediated signal transduction"/>
    <property type="evidence" value="ECO:0007669"/>
    <property type="project" value="TreeGrafter"/>
</dbReference>
<dbReference type="GO" id="GO:0005886">
    <property type="term" value="C:plasma membrane"/>
    <property type="evidence" value="ECO:0007669"/>
    <property type="project" value="TreeGrafter"/>
</dbReference>
<evidence type="ECO:0000256" key="2">
    <source>
        <dbReference type="SAM" id="Phobius"/>
    </source>
</evidence>
<dbReference type="InterPro" id="IPR017927">
    <property type="entry name" value="FAD-bd_FR_type"/>
</dbReference>
<dbReference type="GO" id="GO:0010181">
    <property type="term" value="F:FMN binding"/>
    <property type="evidence" value="ECO:0007669"/>
    <property type="project" value="InterPro"/>
</dbReference>
<accession>A0A4R7K395</accession>
<evidence type="ECO:0000259" key="3">
    <source>
        <dbReference type="PROSITE" id="PS50902"/>
    </source>
</evidence>
<dbReference type="InterPro" id="IPR008254">
    <property type="entry name" value="Flavodoxin/NO_synth"/>
</dbReference>
<dbReference type="Proteomes" id="UP000294749">
    <property type="component" value="Unassembled WGS sequence"/>
</dbReference>
<dbReference type="PANTHER" id="PTHR19384:SF76">
    <property type="entry name" value="NITRIC OXIDE SYNTHASE"/>
    <property type="match status" value="1"/>
</dbReference>
<dbReference type="GO" id="GO:0032496">
    <property type="term" value="P:response to lipopolysaccharide"/>
    <property type="evidence" value="ECO:0007669"/>
    <property type="project" value="TreeGrafter"/>
</dbReference>
<gene>
    <name evidence="5" type="ORF">CLV90_2003</name>
</gene>
<feature type="transmembrane region" description="Helical" evidence="2">
    <location>
        <begin position="159"/>
        <end position="180"/>
    </location>
</feature>
<feature type="domain" description="FAD-binding FR-type" evidence="4">
    <location>
        <begin position="526"/>
        <end position="623"/>
    </location>
</feature>
<keyword evidence="2" id="KW-1133">Transmembrane helix</keyword>
<dbReference type="GO" id="GO:0004517">
    <property type="term" value="F:nitric-oxide synthase activity"/>
    <property type="evidence" value="ECO:0007669"/>
    <property type="project" value="TreeGrafter"/>
</dbReference>
<dbReference type="SUPFAM" id="SSF52218">
    <property type="entry name" value="Flavoproteins"/>
    <property type="match status" value="1"/>
</dbReference>
<keyword evidence="1" id="KW-0285">Flavoprotein</keyword>
<feature type="transmembrane region" description="Helical" evidence="2">
    <location>
        <begin position="200"/>
        <end position="226"/>
    </location>
</feature>
<evidence type="ECO:0000313" key="5">
    <source>
        <dbReference type="EMBL" id="TDT44924.1"/>
    </source>
</evidence>
<dbReference type="AlphaFoldDB" id="A0A4R7K395"/>
<organism evidence="5 6">
    <name type="scientific">Maribacter spongiicola</name>
    <dbReference type="NCBI Taxonomy" id="1206753"/>
    <lineage>
        <taxon>Bacteria</taxon>
        <taxon>Pseudomonadati</taxon>
        <taxon>Bacteroidota</taxon>
        <taxon>Flavobacteriia</taxon>
        <taxon>Flavobacteriales</taxon>
        <taxon>Flavobacteriaceae</taxon>
        <taxon>Maribacter</taxon>
    </lineage>
</organism>
<dbReference type="EMBL" id="SOAY01000011">
    <property type="protein sequence ID" value="TDT44924.1"/>
    <property type="molecule type" value="Genomic_DNA"/>
</dbReference>
<dbReference type="SUPFAM" id="SSF52343">
    <property type="entry name" value="Ferredoxin reductase-like, C-terminal NADP-linked domain"/>
    <property type="match status" value="1"/>
</dbReference>
<dbReference type="Pfam" id="PF03929">
    <property type="entry name" value="PepSY_TM"/>
    <property type="match status" value="1"/>
</dbReference>
<dbReference type="Gene3D" id="3.40.50.80">
    <property type="entry name" value="Nucleotide-binding domain of ferredoxin-NADP reductase (FNR) module"/>
    <property type="match status" value="1"/>
</dbReference>
<feature type="domain" description="Flavodoxin-like" evidence="3">
    <location>
        <begin position="372"/>
        <end position="507"/>
    </location>
</feature>
<reference evidence="5 6" key="1">
    <citation type="submission" date="2019-03" db="EMBL/GenBank/DDBJ databases">
        <title>Genomic Encyclopedia of Archaeal and Bacterial Type Strains, Phase II (KMG-II): from individual species to whole genera.</title>
        <authorList>
            <person name="Goeker M."/>
        </authorList>
    </citation>
    <scope>NUCLEOTIDE SEQUENCE [LARGE SCALE GENOMIC DNA]</scope>
    <source>
        <strain evidence="5 6">DSM 25233</strain>
    </source>
</reference>
<proteinExistence type="predicted"/>
<evidence type="ECO:0000256" key="1">
    <source>
        <dbReference type="ARBA" id="ARBA00022630"/>
    </source>
</evidence>
<name>A0A4R7K395_9FLAO</name>
<dbReference type="GO" id="GO:0006809">
    <property type="term" value="P:nitric oxide biosynthetic process"/>
    <property type="evidence" value="ECO:0007669"/>
    <property type="project" value="TreeGrafter"/>
</dbReference>
<sequence length="760" mass="86104">MLRRLRRNINYVFNSMPQGLVPRLFILLRMTISIWRYSHLTLALVSSLFLIVASVTGIILAVEPISHQAKGYAVENLEEVSLATTIDALKNTYDEVLDLEVESSGFVKASVLTMDMETLDVYVNPITGEQLGEVEERPYLYTFATNVHRSLFLKSIGRFFVGLISLLLAIIAITGLVLLAKRQGGFLKLFSKVQKDYFELRYHVVLSRWFFIPIVILAVTGVYLSAEKFNLLPDAKVEQQELAVNENSKAYNNIKEVPFFKETTLAAVRQVEFPFSDDPEEYYVIALQDREVEVNQQTGAIMRSGDFPFVTLVSRLSLVLHTGEGNVIWSIILLLASVSILFFMYSGFVMTLRRRKKGKRIAQVLDKDECEYIILVGSESGTAFDFAQRFYNGLLQTGKKVYLTELNTYTTYAKAKNIIVFTSTYGEGEPPTNARKFSAVFSTIQQPNNIDFSVIGFGSLDYPDYCKFAIEIDNQLSAAESFQQQLPLFKINKSDFDSFELWMIQYASKVGFTIPVERPLVKKKKYKKIDFEVVERTELNCDDTFLLKLKPQSKIDFTSGDLLAIFPNADDTVRQYSIARIEDEILLSIKKHKLGSGSNFLFGLKVGETIKAAIDRNQHFHFPENSKNSIFISNGTGIAPFLGVISENTTQNISMFWGGRSEASMEIYNSVLQKAASNRENLKIFTTFSREGKKQYVQDAVFEQKDLILKTINLNGTIMICGSLAMQHDVLDVIEKILEGNQAITFEAFEKSDQLKTDCY</sequence>
<evidence type="ECO:0000259" key="4">
    <source>
        <dbReference type="PROSITE" id="PS51384"/>
    </source>
</evidence>
<dbReference type="InterPro" id="IPR001709">
    <property type="entry name" value="Flavoprot_Pyr_Nucl_cyt_Rdtase"/>
</dbReference>
<dbReference type="GO" id="GO:0009725">
    <property type="term" value="P:response to hormone"/>
    <property type="evidence" value="ECO:0007669"/>
    <property type="project" value="TreeGrafter"/>
</dbReference>
<keyword evidence="2" id="KW-0812">Transmembrane</keyword>
<dbReference type="Pfam" id="PF00175">
    <property type="entry name" value="NAD_binding_1"/>
    <property type="match status" value="1"/>
</dbReference>
<dbReference type="PROSITE" id="PS50902">
    <property type="entry name" value="FLAVODOXIN_LIKE"/>
    <property type="match status" value="1"/>
</dbReference>
<dbReference type="InterPro" id="IPR039261">
    <property type="entry name" value="FNR_nucleotide-bd"/>
</dbReference>
<evidence type="ECO:0000313" key="6">
    <source>
        <dbReference type="Proteomes" id="UP000294749"/>
    </source>
</evidence>
<feature type="transmembrane region" description="Helical" evidence="2">
    <location>
        <begin position="43"/>
        <end position="62"/>
    </location>
</feature>
<dbReference type="PRINTS" id="PR00369">
    <property type="entry name" value="FLAVODOXIN"/>
</dbReference>
<dbReference type="PANTHER" id="PTHR19384">
    <property type="entry name" value="NITRIC OXIDE SYNTHASE-RELATED"/>
    <property type="match status" value="1"/>
</dbReference>
<dbReference type="GO" id="GO:0050660">
    <property type="term" value="F:flavin adenine dinucleotide binding"/>
    <property type="evidence" value="ECO:0007669"/>
    <property type="project" value="TreeGrafter"/>
</dbReference>
<keyword evidence="2" id="KW-0472">Membrane</keyword>
<keyword evidence="6" id="KW-1185">Reference proteome</keyword>